<dbReference type="PROSITE" id="PS50943">
    <property type="entry name" value="HTH_CROC1"/>
    <property type="match status" value="1"/>
</dbReference>
<name>A0A917JS16_9PSEU</name>
<dbReference type="GO" id="GO:0003677">
    <property type="term" value="F:DNA binding"/>
    <property type="evidence" value="ECO:0007669"/>
    <property type="project" value="UniProtKB-KW"/>
</dbReference>
<evidence type="ECO:0000259" key="2">
    <source>
        <dbReference type="PROSITE" id="PS50943"/>
    </source>
</evidence>
<reference evidence="4 5" key="1">
    <citation type="journal article" date="2014" name="Int. J. Syst. Evol. Microbiol.">
        <title>Complete genome sequence of Corynebacterium casei LMG S-19264T (=DSM 44701T), isolated from a smear-ripened cheese.</title>
        <authorList>
            <consortium name="US DOE Joint Genome Institute (JGI-PGF)"/>
            <person name="Walter F."/>
            <person name="Albersmeier A."/>
            <person name="Kalinowski J."/>
            <person name="Ruckert C."/>
        </authorList>
    </citation>
    <scope>NUCLEOTIDE SEQUENCE [LARGE SCALE GENOMIC DNA]</scope>
    <source>
        <strain evidence="4 5">CGMCC 4.7206</strain>
    </source>
</reference>
<reference evidence="3 6" key="2">
    <citation type="journal article" date="2019" name="Int. J. Syst. Evol. Microbiol.">
        <title>The Global Catalogue of Microorganisms (GCM) 10K type strain sequencing project: providing services to taxonomists for standard genome sequencing and annotation.</title>
        <authorList>
            <consortium name="The Broad Institute Genomics Platform"/>
            <consortium name="The Broad Institute Genome Sequencing Center for Infectious Disease"/>
            <person name="Wu L."/>
            <person name="Ma J."/>
        </authorList>
    </citation>
    <scope>NUCLEOTIDE SEQUENCE [LARGE SCALE GENOMIC DNA]</scope>
    <source>
        <strain evidence="3 6">JCM 10664</strain>
    </source>
</reference>
<dbReference type="PANTHER" id="PTHR46797">
    <property type="entry name" value="HTH-TYPE TRANSCRIPTIONAL REGULATOR"/>
    <property type="match status" value="1"/>
</dbReference>
<dbReference type="SMART" id="SM00530">
    <property type="entry name" value="HTH_XRE"/>
    <property type="match status" value="1"/>
</dbReference>
<reference evidence="4" key="3">
    <citation type="submission" date="2020-09" db="EMBL/GenBank/DDBJ databases">
        <authorList>
            <person name="Sun Q."/>
            <person name="Zhou Y."/>
        </authorList>
    </citation>
    <scope>NUCLEOTIDE SEQUENCE</scope>
    <source>
        <strain evidence="4">CGMCC 4.7206</strain>
    </source>
</reference>
<gene>
    <name evidence="3" type="ORF">GCM10009545_08740</name>
    <name evidence="4" type="ORF">GCM10011581_18990</name>
</gene>
<dbReference type="InterPro" id="IPR001387">
    <property type="entry name" value="Cro/C1-type_HTH"/>
</dbReference>
<dbReference type="InterPro" id="IPR050807">
    <property type="entry name" value="TransReg_Diox_bact_type"/>
</dbReference>
<dbReference type="AlphaFoldDB" id="A0A917JS16"/>
<dbReference type="CDD" id="cd02209">
    <property type="entry name" value="cupin_XRE_C"/>
    <property type="match status" value="1"/>
</dbReference>
<sequence>MVGDVPNRPDAPRDARSLALAGLGDRIRRLRVARGMDQVELAEHAELDAEHLEKVERGDATPSLDVLAQVATALDVGLSELFSDIKPGPAVVVLRGNEVPTVDSGGMALQVLTPRSVIPGLYAARYRILPTTSGVRPVRHEGHDWLYVLDGKLHVEFDHESTTLRAGDSVSFSARVPHRLSALGDRPAEFLAVGAALLNSPRCEG</sequence>
<comment type="caution">
    <text evidence="4">The sequence shown here is derived from an EMBL/GenBank/DDBJ whole genome shotgun (WGS) entry which is preliminary data.</text>
</comment>
<accession>A0A917JS16</accession>
<reference evidence="3" key="4">
    <citation type="submission" date="2023-12" db="EMBL/GenBank/DDBJ databases">
        <authorList>
            <person name="Sun Q."/>
            <person name="Inoue M."/>
        </authorList>
    </citation>
    <scope>NUCLEOTIDE SEQUENCE</scope>
    <source>
        <strain evidence="3">JCM 10664</strain>
    </source>
</reference>
<evidence type="ECO:0000313" key="4">
    <source>
        <dbReference type="EMBL" id="GGI81732.1"/>
    </source>
</evidence>
<dbReference type="CDD" id="cd00093">
    <property type="entry name" value="HTH_XRE"/>
    <property type="match status" value="1"/>
</dbReference>
<dbReference type="SUPFAM" id="SSF51182">
    <property type="entry name" value="RmlC-like cupins"/>
    <property type="match status" value="1"/>
</dbReference>
<dbReference type="Pfam" id="PF07883">
    <property type="entry name" value="Cupin_2"/>
    <property type="match status" value="1"/>
</dbReference>
<dbReference type="GO" id="GO:0003700">
    <property type="term" value="F:DNA-binding transcription factor activity"/>
    <property type="evidence" value="ECO:0007669"/>
    <property type="project" value="TreeGrafter"/>
</dbReference>
<dbReference type="Pfam" id="PF13560">
    <property type="entry name" value="HTH_31"/>
    <property type="match status" value="1"/>
</dbReference>
<dbReference type="EMBL" id="BAAAHC010000003">
    <property type="protein sequence ID" value="GAA0508898.1"/>
    <property type="molecule type" value="Genomic_DNA"/>
</dbReference>
<dbReference type="PANTHER" id="PTHR46797:SF1">
    <property type="entry name" value="METHYLPHOSPHONATE SYNTHASE"/>
    <property type="match status" value="1"/>
</dbReference>
<dbReference type="SUPFAM" id="SSF47413">
    <property type="entry name" value="lambda repressor-like DNA-binding domains"/>
    <property type="match status" value="1"/>
</dbReference>
<evidence type="ECO:0000313" key="6">
    <source>
        <dbReference type="Proteomes" id="UP001500220"/>
    </source>
</evidence>
<evidence type="ECO:0000256" key="1">
    <source>
        <dbReference type="ARBA" id="ARBA00023125"/>
    </source>
</evidence>
<keyword evidence="6" id="KW-1185">Reference proteome</keyword>
<evidence type="ECO:0000313" key="3">
    <source>
        <dbReference type="EMBL" id="GAA0508898.1"/>
    </source>
</evidence>
<dbReference type="Proteomes" id="UP001500220">
    <property type="component" value="Unassembled WGS sequence"/>
</dbReference>
<dbReference type="Gene3D" id="2.60.120.10">
    <property type="entry name" value="Jelly Rolls"/>
    <property type="match status" value="1"/>
</dbReference>
<dbReference type="InterPro" id="IPR013096">
    <property type="entry name" value="Cupin_2"/>
</dbReference>
<dbReference type="Proteomes" id="UP000597989">
    <property type="component" value="Unassembled WGS sequence"/>
</dbReference>
<dbReference type="InterPro" id="IPR014710">
    <property type="entry name" value="RmlC-like_jellyroll"/>
</dbReference>
<keyword evidence="1" id="KW-0238">DNA-binding</keyword>
<proteinExistence type="predicted"/>
<dbReference type="Gene3D" id="1.10.260.40">
    <property type="entry name" value="lambda repressor-like DNA-binding domains"/>
    <property type="match status" value="1"/>
</dbReference>
<evidence type="ECO:0000313" key="5">
    <source>
        <dbReference type="Proteomes" id="UP000597989"/>
    </source>
</evidence>
<feature type="domain" description="HTH cro/C1-type" evidence="2">
    <location>
        <begin position="27"/>
        <end position="81"/>
    </location>
</feature>
<dbReference type="InterPro" id="IPR010982">
    <property type="entry name" value="Lambda_DNA-bd_dom_sf"/>
</dbReference>
<dbReference type="GO" id="GO:0005829">
    <property type="term" value="C:cytosol"/>
    <property type="evidence" value="ECO:0007669"/>
    <property type="project" value="TreeGrafter"/>
</dbReference>
<organism evidence="4 5">
    <name type="scientific">Saccharopolyspora thermophila</name>
    <dbReference type="NCBI Taxonomy" id="89367"/>
    <lineage>
        <taxon>Bacteria</taxon>
        <taxon>Bacillati</taxon>
        <taxon>Actinomycetota</taxon>
        <taxon>Actinomycetes</taxon>
        <taxon>Pseudonocardiales</taxon>
        <taxon>Pseudonocardiaceae</taxon>
        <taxon>Saccharopolyspora</taxon>
    </lineage>
</organism>
<dbReference type="InterPro" id="IPR011051">
    <property type="entry name" value="RmlC_Cupin_sf"/>
</dbReference>
<dbReference type="EMBL" id="BMMT01000005">
    <property type="protein sequence ID" value="GGI81732.1"/>
    <property type="molecule type" value="Genomic_DNA"/>
</dbReference>
<protein>
    <submittedName>
        <fullName evidence="3">XRE family transcriptional regulator</fullName>
    </submittedName>
</protein>